<dbReference type="RefSeq" id="XP_001031266.2">
    <property type="nucleotide sequence ID" value="XM_001031266.2"/>
</dbReference>
<feature type="region of interest" description="Disordered" evidence="2">
    <location>
        <begin position="311"/>
        <end position="502"/>
    </location>
</feature>
<feature type="compositionally biased region" description="Polar residues" evidence="2">
    <location>
        <begin position="319"/>
        <end position="347"/>
    </location>
</feature>
<dbReference type="AlphaFoldDB" id="Q22EC5"/>
<dbReference type="GeneID" id="7824113"/>
<reference evidence="4" key="1">
    <citation type="journal article" date="2006" name="PLoS Biol.">
        <title>Macronuclear genome sequence of the ciliate Tetrahymena thermophila, a model eukaryote.</title>
        <authorList>
            <person name="Eisen J.A."/>
            <person name="Coyne R.S."/>
            <person name="Wu M."/>
            <person name="Wu D."/>
            <person name="Thiagarajan M."/>
            <person name="Wortman J.R."/>
            <person name="Badger J.H."/>
            <person name="Ren Q."/>
            <person name="Amedeo P."/>
            <person name="Jones K.M."/>
            <person name="Tallon L.J."/>
            <person name="Delcher A.L."/>
            <person name="Salzberg S.L."/>
            <person name="Silva J.C."/>
            <person name="Haas B.J."/>
            <person name="Majoros W.H."/>
            <person name="Farzad M."/>
            <person name="Carlton J.M."/>
            <person name="Smith R.K. Jr."/>
            <person name="Garg J."/>
            <person name="Pearlman R.E."/>
            <person name="Karrer K.M."/>
            <person name="Sun L."/>
            <person name="Manning G."/>
            <person name="Elde N.C."/>
            <person name="Turkewitz A.P."/>
            <person name="Asai D.J."/>
            <person name="Wilkes D.E."/>
            <person name="Wang Y."/>
            <person name="Cai H."/>
            <person name="Collins K."/>
            <person name="Stewart B.A."/>
            <person name="Lee S.R."/>
            <person name="Wilamowska K."/>
            <person name="Weinberg Z."/>
            <person name="Ruzzo W.L."/>
            <person name="Wloga D."/>
            <person name="Gaertig J."/>
            <person name="Frankel J."/>
            <person name="Tsao C.-C."/>
            <person name="Gorovsky M.A."/>
            <person name="Keeling P.J."/>
            <person name="Waller R.F."/>
            <person name="Patron N.J."/>
            <person name="Cherry J.M."/>
            <person name="Stover N.A."/>
            <person name="Krieger C.J."/>
            <person name="del Toro C."/>
            <person name="Ryder H.F."/>
            <person name="Williamson S.C."/>
            <person name="Barbeau R.A."/>
            <person name="Hamilton E.P."/>
            <person name="Orias E."/>
        </authorList>
    </citation>
    <scope>NUCLEOTIDE SEQUENCE [LARGE SCALE GENOMIC DNA]</scope>
    <source>
        <strain evidence="4">SB210</strain>
    </source>
</reference>
<dbReference type="KEGG" id="tet:TTHERM_00835030"/>
<gene>
    <name evidence="3" type="ORF">TTHERM_00835030</name>
</gene>
<feature type="compositionally biased region" description="Polar residues" evidence="2">
    <location>
        <begin position="397"/>
        <end position="419"/>
    </location>
</feature>
<sequence>MIQNYNHQVNSNPYSGSNNQFYHNQGVQHQQLENAQNQRNFRSPKSLENMKNLEQSNYQINKDTINNINKLPTTISFNQEGQFSIAKSIVEKDSFNNSKNSQIPLLSTYQGDPQELVNMLSGRVYQLVEEVHKLSSIIEEMTTNQQILSEKYVQLRAIYYQVLIDRNLNPSEKEQHWFIMNNAQKGLSNSSPNSPRKQQEIADQIRITSNNTSPYHSNQQSQQGLSSLPQQGALRNVQYNDDDNERVKKSRIKNLEQQQKDIPKSCLNCQQRELEQQILREHVTQMERNLNSANKEIQNLKQFIEIQQKQQNQYKSGQNTQNISNNFQDKSPKQSDQVNRLQSNSLQKAPDSQLINNYFKSPKNSQTQKNSPNNSFINIQKGNYDLNNSNQDKKSPKQQQDISPNYFTSNRTPTNFQSKLEQDYNNRSSNNQNRSPRIVQNQPVHNNTTINQMQKGNSDLSNTSLNKKQSQQADSSPNNFGSRTPKNVQSKPDQQDSNKSLNNNYLQKSNMELVYQNNQTPKQSQNLMSNIQNNNQIKIQNDDSNNIRNLIRPLQFGENYNSQAYQNKSSTPKSNQNTSFPNHAYSSVQNNSQTPKGNVDLNHHLNQIYNQNQGNNQPNYQIVINQYSQKPNLESNQMKSPKQNNSNVYTNLDTFNSLQPQKAKVDPNNVSLKDSIEVFKEYLHDQQIESMKKNNESFHNNSPSKLSKLNPTPSSNKSSKNQNITNKDKAKQQNNSRTNSLANKNNAKIANPQYQQNPK</sequence>
<feature type="coiled-coil region" evidence="1">
    <location>
        <begin position="276"/>
        <end position="310"/>
    </location>
</feature>
<proteinExistence type="predicted"/>
<feature type="compositionally biased region" description="Polar residues" evidence="2">
    <location>
        <begin position="438"/>
        <end position="502"/>
    </location>
</feature>
<feature type="region of interest" description="Disordered" evidence="2">
    <location>
        <begin position="1"/>
        <end position="22"/>
    </location>
</feature>
<feature type="compositionally biased region" description="Low complexity" evidence="2">
    <location>
        <begin position="425"/>
        <end position="437"/>
    </location>
</feature>
<dbReference type="InParanoid" id="Q22EC5"/>
<keyword evidence="4" id="KW-1185">Reference proteome</keyword>
<protein>
    <submittedName>
        <fullName evidence="3">Uncharacterized protein</fullName>
    </submittedName>
</protein>
<organism evidence="3 4">
    <name type="scientific">Tetrahymena thermophila (strain SB210)</name>
    <dbReference type="NCBI Taxonomy" id="312017"/>
    <lineage>
        <taxon>Eukaryota</taxon>
        <taxon>Sar</taxon>
        <taxon>Alveolata</taxon>
        <taxon>Ciliophora</taxon>
        <taxon>Intramacronucleata</taxon>
        <taxon>Oligohymenophorea</taxon>
        <taxon>Hymenostomatida</taxon>
        <taxon>Tetrahymenina</taxon>
        <taxon>Tetrahymenidae</taxon>
        <taxon>Tetrahymena</taxon>
    </lineage>
</organism>
<keyword evidence="1" id="KW-0175">Coiled coil</keyword>
<feature type="compositionally biased region" description="Polar residues" evidence="2">
    <location>
        <begin position="353"/>
        <end position="390"/>
    </location>
</feature>
<feature type="region of interest" description="Disordered" evidence="2">
    <location>
        <begin position="564"/>
        <end position="600"/>
    </location>
</feature>
<feature type="region of interest" description="Disordered" evidence="2">
    <location>
        <begin position="694"/>
        <end position="759"/>
    </location>
</feature>
<accession>Q22EC5</accession>
<dbReference type="EMBL" id="GG662778">
    <property type="protein sequence ID" value="EAR83603.2"/>
    <property type="molecule type" value="Genomic_DNA"/>
</dbReference>
<evidence type="ECO:0000256" key="2">
    <source>
        <dbReference type="SAM" id="MobiDB-lite"/>
    </source>
</evidence>
<dbReference type="HOGENOM" id="CLU_389111_0_0_1"/>
<evidence type="ECO:0000313" key="3">
    <source>
        <dbReference type="EMBL" id="EAR83603.2"/>
    </source>
</evidence>
<evidence type="ECO:0000256" key="1">
    <source>
        <dbReference type="SAM" id="Coils"/>
    </source>
</evidence>
<feature type="compositionally biased region" description="Polar residues" evidence="2">
    <location>
        <begin position="732"/>
        <end position="759"/>
    </location>
</feature>
<feature type="compositionally biased region" description="Polar residues" evidence="2">
    <location>
        <begin position="564"/>
        <end position="596"/>
    </location>
</feature>
<feature type="compositionally biased region" description="Low complexity" evidence="2">
    <location>
        <begin position="707"/>
        <end position="725"/>
    </location>
</feature>
<dbReference type="Proteomes" id="UP000009168">
    <property type="component" value="Unassembled WGS sequence"/>
</dbReference>
<evidence type="ECO:0000313" key="4">
    <source>
        <dbReference type="Proteomes" id="UP000009168"/>
    </source>
</evidence>
<name>Q22EC5_TETTS</name>